<dbReference type="PANTHER" id="PTHR12521:SF0">
    <property type="entry name" value="ADP-RIBOSE GLYCOHYDROLASE OARD1"/>
    <property type="match status" value="1"/>
</dbReference>
<reference evidence="1" key="1">
    <citation type="journal article" date="2015" name="Nature">
        <title>Complex archaea that bridge the gap between prokaryotes and eukaryotes.</title>
        <authorList>
            <person name="Spang A."/>
            <person name="Saw J.H."/>
            <person name="Jorgensen S.L."/>
            <person name="Zaremba-Niedzwiedzka K."/>
            <person name="Martijn J."/>
            <person name="Lind A.E."/>
            <person name="van Eijk R."/>
            <person name="Schleper C."/>
            <person name="Guy L."/>
            <person name="Ettema T.J."/>
        </authorList>
    </citation>
    <scope>NUCLEOTIDE SEQUENCE</scope>
</reference>
<evidence type="ECO:0008006" key="2">
    <source>
        <dbReference type="Google" id="ProtNLM"/>
    </source>
</evidence>
<dbReference type="GO" id="GO:0140291">
    <property type="term" value="P:peptidyl-glutamate ADP-deribosylation"/>
    <property type="evidence" value="ECO:0007669"/>
    <property type="project" value="TreeGrafter"/>
</dbReference>
<feature type="non-terminal residue" evidence="1">
    <location>
        <position position="150"/>
    </location>
</feature>
<dbReference type="Gene3D" id="3.40.220.10">
    <property type="entry name" value="Leucine Aminopeptidase, subunit E, domain 1"/>
    <property type="match status" value="1"/>
</dbReference>
<dbReference type="InterPro" id="IPR050892">
    <property type="entry name" value="ADP-ribose_metab_enzymes"/>
</dbReference>
<dbReference type="AlphaFoldDB" id="A0A0F9HHR9"/>
<organism evidence="1">
    <name type="scientific">marine sediment metagenome</name>
    <dbReference type="NCBI Taxonomy" id="412755"/>
    <lineage>
        <taxon>unclassified sequences</taxon>
        <taxon>metagenomes</taxon>
        <taxon>ecological metagenomes</taxon>
    </lineage>
</organism>
<sequence>MKEITGSLFDLPADAICITTNGFINASSANTMGKGSAGEAKHRYPGIQMVVGERVQKYGNHVFLLTDQIERGEWVLQTPAAWENPILPHALISFPTKEHWQDPSILKLIEQSAEELLGLTQAFEFESVLLPRAGCGPQTGQLSWDDVRPM</sequence>
<dbReference type="SUPFAM" id="SSF52949">
    <property type="entry name" value="Macro domain-like"/>
    <property type="match status" value="1"/>
</dbReference>
<protein>
    <recommendedName>
        <fullName evidence="2">Macro domain-containing protein</fullName>
    </recommendedName>
</protein>
<evidence type="ECO:0000313" key="1">
    <source>
        <dbReference type="EMBL" id="KKM02692.1"/>
    </source>
</evidence>
<proteinExistence type="predicted"/>
<dbReference type="PANTHER" id="PTHR12521">
    <property type="entry name" value="PROTEIN C6ORF130"/>
    <property type="match status" value="1"/>
</dbReference>
<name>A0A0F9HHR9_9ZZZZ</name>
<accession>A0A0F9HHR9</accession>
<dbReference type="EMBL" id="LAZR01016864">
    <property type="protein sequence ID" value="KKM02692.1"/>
    <property type="molecule type" value="Genomic_DNA"/>
</dbReference>
<comment type="caution">
    <text evidence="1">The sequence shown here is derived from an EMBL/GenBank/DDBJ whole genome shotgun (WGS) entry which is preliminary data.</text>
</comment>
<dbReference type="InterPro" id="IPR043472">
    <property type="entry name" value="Macro_dom-like"/>
</dbReference>
<gene>
    <name evidence="1" type="ORF">LCGC14_1781960</name>
</gene>